<keyword evidence="3" id="KW-1185">Reference proteome</keyword>
<dbReference type="HOGENOM" id="CLU_125180_0_0_1"/>
<accession>A0A072V5F0</accession>
<reference evidence="1 3" key="2">
    <citation type="journal article" date="2014" name="BMC Genomics">
        <title>An improved genome release (version Mt4.0) for the model legume Medicago truncatula.</title>
        <authorList>
            <person name="Tang H."/>
            <person name="Krishnakumar V."/>
            <person name="Bidwell S."/>
            <person name="Rosen B."/>
            <person name="Chan A."/>
            <person name="Zhou S."/>
            <person name="Gentzbittel L."/>
            <person name="Childs K.L."/>
            <person name="Yandell M."/>
            <person name="Gundlach H."/>
            <person name="Mayer K.F."/>
            <person name="Schwartz D.C."/>
            <person name="Town C.D."/>
        </authorList>
    </citation>
    <scope>GENOME REANNOTATION</scope>
    <source>
        <strain evidence="1">A17</strain>
        <strain evidence="2 3">cv. Jemalong A17</strain>
    </source>
</reference>
<organism evidence="1 3">
    <name type="scientific">Medicago truncatula</name>
    <name type="common">Barrel medic</name>
    <name type="synonym">Medicago tribuloides</name>
    <dbReference type="NCBI Taxonomy" id="3880"/>
    <lineage>
        <taxon>Eukaryota</taxon>
        <taxon>Viridiplantae</taxon>
        <taxon>Streptophyta</taxon>
        <taxon>Embryophyta</taxon>
        <taxon>Tracheophyta</taxon>
        <taxon>Spermatophyta</taxon>
        <taxon>Magnoliopsida</taxon>
        <taxon>eudicotyledons</taxon>
        <taxon>Gunneridae</taxon>
        <taxon>Pentapetalae</taxon>
        <taxon>rosids</taxon>
        <taxon>fabids</taxon>
        <taxon>Fabales</taxon>
        <taxon>Fabaceae</taxon>
        <taxon>Papilionoideae</taxon>
        <taxon>50 kb inversion clade</taxon>
        <taxon>NPAAA clade</taxon>
        <taxon>Hologalegina</taxon>
        <taxon>IRL clade</taxon>
        <taxon>Trifolieae</taxon>
        <taxon>Medicago</taxon>
    </lineage>
</organism>
<reference evidence="2" key="3">
    <citation type="submission" date="2015-04" db="UniProtKB">
        <authorList>
            <consortium name="EnsemblPlants"/>
        </authorList>
    </citation>
    <scope>IDENTIFICATION</scope>
    <source>
        <strain evidence="2">cv. Jemalong A17</strain>
    </source>
</reference>
<dbReference type="AlphaFoldDB" id="A0A072V5F0"/>
<evidence type="ECO:0000313" key="1">
    <source>
        <dbReference type="EMBL" id="KEH33390.1"/>
    </source>
</evidence>
<proteinExistence type="predicted"/>
<evidence type="ECO:0000313" key="2">
    <source>
        <dbReference type="EnsemblPlants" id="KEH33390"/>
    </source>
</evidence>
<dbReference type="Proteomes" id="UP000002051">
    <property type="component" value="Chromosome 3"/>
</dbReference>
<gene>
    <name evidence="1" type="ordered locus">MTR_3g437460</name>
</gene>
<sequence>MEKSVFDPTTKLVAVNYNGGKPPHLFRNPTDITLSGLKGQLNQINLELNYRDTQMVDGIEYRRLSIDSVGSVRFIWMKLMNEEDVRTMFSIFGQYSIRGPIELDASLVRSVEHIQQSMIQPRNYEEIRKLMDEPHEDINLDDL</sequence>
<dbReference type="STRING" id="3880.A0A072V5F0"/>
<reference evidence="1 3" key="1">
    <citation type="journal article" date="2011" name="Nature">
        <title>The Medicago genome provides insight into the evolution of rhizobial symbioses.</title>
        <authorList>
            <person name="Young N.D."/>
            <person name="Debelle F."/>
            <person name="Oldroyd G.E."/>
            <person name="Geurts R."/>
            <person name="Cannon S.B."/>
            <person name="Udvardi M.K."/>
            <person name="Benedito V.A."/>
            <person name="Mayer K.F."/>
            <person name="Gouzy J."/>
            <person name="Schoof H."/>
            <person name="Van de Peer Y."/>
            <person name="Proost S."/>
            <person name="Cook D.R."/>
            <person name="Meyers B.C."/>
            <person name="Spannagl M."/>
            <person name="Cheung F."/>
            <person name="De Mita S."/>
            <person name="Krishnakumar V."/>
            <person name="Gundlach H."/>
            <person name="Zhou S."/>
            <person name="Mudge J."/>
            <person name="Bharti A.K."/>
            <person name="Murray J.D."/>
            <person name="Naoumkina M.A."/>
            <person name="Rosen B."/>
            <person name="Silverstein K.A."/>
            <person name="Tang H."/>
            <person name="Rombauts S."/>
            <person name="Zhao P.X."/>
            <person name="Zhou P."/>
            <person name="Barbe V."/>
            <person name="Bardou P."/>
            <person name="Bechner M."/>
            <person name="Bellec A."/>
            <person name="Berger A."/>
            <person name="Berges H."/>
            <person name="Bidwell S."/>
            <person name="Bisseling T."/>
            <person name="Choisne N."/>
            <person name="Couloux A."/>
            <person name="Denny R."/>
            <person name="Deshpande S."/>
            <person name="Dai X."/>
            <person name="Doyle J.J."/>
            <person name="Dudez A.M."/>
            <person name="Farmer A.D."/>
            <person name="Fouteau S."/>
            <person name="Franken C."/>
            <person name="Gibelin C."/>
            <person name="Gish J."/>
            <person name="Goldstein S."/>
            <person name="Gonzalez A.J."/>
            <person name="Green P.J."/>
            <person name="Hallab A."/>
            <person name="Hartog M."/>
            <person name="Hua A."/>
            <person name="Humphray S.J."/>
            <person name="Jeong D.H."/>
            <person name="Jing Y."/>
            <person name="Jocker A."/>
            <person name="Kenton S.M."/>
            <person name="Kim D.J."/>
            <person name="Klee K."/>
            <person name="Lai H."/>
            <person name="Lang C."/>
            <person name="Lin S."/>
            <person name="Macmil S.L."/>
            <person name="Magdelenat G."/>
            <person name="Matthews L."/>
            <person name="McCorrison J."/>
            <person name="Monaghan E.L."/>
            <person name="Mun J.H."/>
            <person name="Najar F.Z."/>
            <person name="Nicholson C."/>
            <person name="Noirot C."/>
            <person name="O'Bleness M."/>
            <person name="Paule C.R."/>
            <person name="Poulain J."/>
            <person name="Prion F."/>
            <person name="Qin B."/>
            <person name="Qu C."/>
            <person name="Retzel E.F."/>
            <person name="Riddle C."/>
            <person name="Sallet E."/>
            <person name="Samain S."/>
            <person name="Samson N."/>
            <person name="Sanders I."/>
            <person name="Saurat O."/>
            <person name="Scarpelli C."/>
            <person name="Schiex T."/>
            <person name="Segurens B."/>
            <person name="Severin A.J."/>
            <person name="Sherrier D.J."/>
            <person name="Shi R."/>
            <person name="Sims S."/>
            <person name="Singer S.R."/>
            <person name="Sinharoy S."/>
            <person name="Sterck L."/>
            <person name="Viollet A."/>
            <person name="Wang B.B."/>
            <person name="Wang K."/>
            <person name="Wang M."/>
            <person name="Wang X."/>
            <person name="Warfsmann J."/>
            <person name="Weissenbach J."/>
            <person name="White D.D."/>
            <person name="White J.D."/>
            <person name="Wiley G.B."/>
            <person name="Wincker P."/>
            <person name="Xing Y."/>
            <person name="Yang L."/>
            <person name="Yao Z."/>
            <person name="Ying F."/>
            <person name="Zhai J."/>
            <person name="Zhou L."/>
            <person name="Zuber A."/>
            <person name="Denarie J."/>
            <person name="Dixon R.A."/>
            <person name="May G.D."/>
            <person name="Schwartz D.C."/>
            <person name="Rogers J."/>
            <person name="Quetier F."/>
            <person name="Town C.D."/>
            <person name="Roe B.A."/>
        </authorList>
    </citation>
    <scope>NUCLEOTIDE SEQUENCE [LARGE SCALE GENOMIC DNA]</scope>
    <source>
        <strain evidence="1">A17</strain>
        <strain evidence="2 3">cv. Jemalong A17</strain>
    </source>
</reference>
<evidence type="ECO:0000313" key="3">
    <source>
        <dbReference type="Proteomes" id="UP000002051"/>
    </source>
</evidence>
<dbReference type="EnsemblPlants" id="KEH33390">
    <property type="protein sequence ID" value="KEH33390"/>
    <property type="gene ID" value="MTR_3g437460"/>
</dbReference>
<name>A0A072V5F0_MEDTR</name>
<dbReference type="EMBL" id="CM001219">
    <property type="protein sequence ID" value="KEH33390.1"/>
    <property type="molecule type" value="Genomic_DNA"/>
</dbReference>
<protein>
    <submittedName>
        <fullName evidence="1 2">Uncharacterized protein</fullName>
    </submittedName>
</protein>